<feature type="region of interest" description="Disordered" evidence="2">
    <location>
        <begin position="465"/>
        <end position="484"/>
    </location>
</feature>
<accession>A0A371EWJ8</accession>
<feature type="region of interest" description="Disordered" evidence="2">
    <location>
        <begin position="348"/>
        <end position="371"/>
    </location>
</feature>
<keyword evidence="4" id="KW-1185">Reference proteome</keyword>
<evidence type="ECO:0000256" key="2">
    <source>
        <dbReference type="SAM" id="MobiDB-lite"/>
    </source>
</evidence>
<dbReference type="STRING" id="157652.A0A371EWJ8"/>
<feature type="region of interest" description="Disordered" evidence="2">
    <location>
        <begin position="95"/>
        <end position="237"/>
    </location>
</feature>
<feature type="compositionally biased region" description="Polar residues" evidence="2">
    <location>
        <begin position="465"/>
        <end position="475"/>
    </location>
</feature>
<dbReference type="PANTHER" id="PTHR34466">
    <property type="entry name" value="OS11G0129800 PROTEIN"/>
    <property type="match status" value="1"/>
</dbReference>
<dbReference type="PANTHER" id="PTHR34466:SF1">
    <property type="entry name" value="OS06G0609800 PROTEIN"/>
    <property type="match status" value="1"/>
</dbReference>
<feature type="compositionally biased region" description="Gly residues" evidence="2">
    <location>
        <begin position="133"/>
        <end position="142"/>
    </location>
</feature>
<reference evidence="3" key="1">
    <citation type="submission" date="2018-05" db="EMBL/GenBank/DDBJ databases">
        <title>Draft genome of Mucuna pruriens seed.</title>
        <authorList>
            <person name="Nnadi N.E."/>
            <person name="Vos R."/>
            <person name="Hasami M.H."/>
            <person name="Devisetty U.K."/>
            <person name="Aguiy J.C."/>
        </authorList>
    </citation>
    <scope>NUCLEOTIDE SEQUENCE [LARGE SCALE GENOMIC DNA]</scope>
    <source>
        <strain evidence="3">JCA_2017</strain>
    </source>
</reference>
<dbReference type="AlphaFoldDB" id="A0A371EWJ8"/>
<organism evidence="3 4">
    <name type="scientific">Mucuna pruriens</name>
    <name type="common">Velvet bean</name>
    <name type="synonym">Dolichos pruriens</name>
    <dbReference type="NCBI Taxonomy" id="157652"/>
    <lineage>
        <taxon>Eukaryota</taxon>
        <taxon>Viridiplantae</taxon>
        <taxon>Streptophyta</taxon>
        <taxon>Embryophyta</taxon>
        <taxon>Tracheophyta</taxon>
        <taxon>Spermatophyta</taxon>
        <taxon>Magnoliopsida</taxon>
        <taxon>eudicotyledons</taxon>
        <taxon>Gunneridae</taxon>
        <taxon>Pentapetalae</taxon>
        <taxon>rosids</taxon>
        <taxon>fabids</taxon>
        <taxon>Fabales</taxon>
        <taxon>Fabaceae</taxon>
        <taxon>Papilionoideae</taxon>
        <taxon>50 kb inversion clade</taxon>
        <taxon>NPAAA clade</taxon>
        <taxon>indigoferoid/millettioid clade</taxon>
        <taxon>Phaseoleae</taxon>
        <taxon>Mucuna</taxon>
    </lineage>
</organism>
<feature type="non-terminal residue" evidence="3">
    <location>
        <position position="1"/>
    </location>
</feature>
<dbReference type="OrthoDB" id="1911931at2759"/>
<comment type="caution">
    <text evidence="3">The sequence shown here is derived from an EMBL/GenBank/DDBJ whole genome shotgun (WGS) entry which is preliminary data.</text>
</comment>
<evidence type="ECO:0000313" key="3">
    <source>
        <dbReference type="EMBL" id="RDX70412.1"/>
    </source>
</evidence>
<proteinExistence type="predicted"/>
<feature type="compositionally biased region" description="Polar residues" evidence="2">
    <location>
        <begin position="174"/>
        <end position="186"/>
    </location>
</feature>
<gene>
    <name evidence="3" type="ORF">CR513_50348</name>
</gene>
<keyword evidence="1" id="KW-0175">Coiled coil</keyword>
<dbReference type="Proteomes" id="UP000257109">
    <property type="component" value="Unassembled WGS sequence"/>
</dbReference>
<evidence type="ECO:0000313" key="4">
    <source>
        <dbReference type="Proteomes" id="UP000257109"/>
    </source>
</evidence>
<feature type="coiled-coil region" evidence="1">
    <location>
        <begin position="306"/>
        <end position="333"/>
    </location>
</feature>
<feature type="region of interest" description="Disordered" evidence="2">
    <location>
        <begin position="1"/>
        <end position="73"/>
    </location>
</feature>
<feature type="compositionally biased region" description="Low complexity" evidence="2">
    <location>
        <begin position="101"/>
        <end position="112"/>
    </location>
</feature>
<protein>
    <submittedName>
        <fullName evidence="3">Uncharacterized protein</fullName>
    </submittedName>
</protein>
<evidence type="ECO:0000256" key="1">
    <source>
        <dbReference type="SAM" id="Coils"/>
    </source>
</evidence>
<sequence>MATAAFKSTSKRIPVGASSANDSASSSLHHRRSRSLSRPSRPSFPSRSNDADDDADHRTPKGRYVNTVRGSGFPEISLDDLAIEFFESANRGRFGSRTFESQASSAGAAASQRRGRSLSRKSSGAGDDRRSSIGGGGGGGGRPSSDANSRRRRSVSVVRYQISDSESDLDHSQNSRSRSNLKNNDVGNKLMHKPVASDQRPVLRKSLSQRDLRTYDGYSSHSSVLTDDEGTSAHSNKSGVEKLRAVYAQKKVALTDTDKGLHKAKQKELRHMENGQAMVKPRTSTLSTGNRLLSNNSDVIQAVSIRRNYETELEQSEKRKQDLLAEIVYEEQRGRELSKIVNELIPAKEDKPIQNPSRARKRSNDRSRMSMRLTEEAERYIEDFISNVEDTDISSLDGERSDASSSIGGLIKPETFNSPPAPKSHPVLMDGVTLPWLQWDSSNDASPMTSLNKAHLTITPKTASSTQEISKVQDQSNNSISSRGSWSPDYLQEYVGKDVYSKFGEGYGYPDQSLSAKSKGLRYDMDDYLKVKSNEDLLIIESWKQRRRINSGNLLLCSLRLF</sequence>
<feature type="compositionally biased region" description="Low complexity" evidence="2">
    <location>
        <begin position="36"/>
        <end position="48"/>
    </location>
</feature>
<feature type="compositionally biased region" description="Basic and acidic residues" evidence="2">
    <location>
        <begin position="362"/>
        <end position="371"/>
    </location>
</feature>
<dbReference type="EMBL" id="QJKJ01011717">
    <property type="protein sequence ID" value="RDX70412.1"/>
    <property type="molecule type" value="Genomic_DNA"/>
</dbReference>
<name>A0A371EWJ8_MUCPR</name>
<feature type="compositionally biased region" description="Low complexity" evidence="2">
    <location>
        <begin position="17"/>
        <end position="27"/>
    </location>
</feature>